<evidence type="ECO:0000256" key="2">
    <source>
        <dbReference type="ARBA" id="ARBA00007581"/>
    </source>
</evidence>
<dbReference type="PIRSF" id="PIRSF006157">
    <property type="entry name" value="Doxgns_DODA"/>
    <property type="match status" value="1"/>
</dbReference>
<evidence type="ECO:0000256" key="1">
    <source>
        <dbReference type="ARBA" id="ARBA00001947"/>
    </source>
</evidence>
<proteinExistence type="inferred from homology"/>
<reference evidence="7 8" key="1">
    <citation type="submission" date="2017-08" db="EMBL/GenBank/DDBJ databases">
        <title>Infants hospitalized years apart are colonized by the same room-sourced microbial strains.</title>
        <authorList>
            <person name="Brooks B."/>
            <person name="Olm M.R."/>
            <person name="Firek B.A."/>
            <person name="Baker R."/>
            <person name="Thomas B.C."/>
            <person name="Morowitz M.J."/>
            <person name="Banfield J.F."/>
        </authorList>
    </citation>
    <scope>NUCLEOTIDE SEQUENCE [LARGE SCALE GENOMIC DNA]</scope>
    <source>
        <strain evidence="7">S2_003_000_R2_14</strain>
    </source>
</reference>
<comment type="caution">
    <text evidence="7">The sequence shown here is derived from an EMBL/GenBank/DDBJ whole genome shotgun (WGS) entry which is preliminary data.</text>
</comment>
<keyword evidence="3" id="KW-0479">Metal-binding</keyword>
<dbReference type="EMBL" id="QFQP01000006">
    <property type="protein sequence ID" value="PZR15071.1"/>
    <property type="molecule type" value="Genomic_DNA"/>
</dbReference>
<dbReference type="Gene3D" id="3.40.830.10">
    <property type="entry name" value="LigB-like"/>
    <property type="match status" value="1"/>
</dbReference>
<comment type="cofactor">
    <cofactor evidence="1">
        <name>Zn(2+)</name>
        <dbReference type="ChEBI" id="CHEBI:29105"/>
    </cofactor>
</comment>
<accession>A0A2W5VWP1</accession>
<dbReference type="AlphaFoldDB" id="A0A2W5VWP1"/>
<dbReference type="Pfam" id="PF02900">
    <property type="entry name" value="LigB"/>
    <property type="match status" value="1"/>
</dbReference>
<evidence type="ECO:0000256" key="3">
    <source>
        <dbReference type="ARBA" id="ARBA00022723"/>
    </source>
</evidence>
<evidence type="ECO:0000256" key="5">
    <source>
        <dbReference type="ARBA" id="ARBA00023002"/>
    </source>
</evidence>
<keyword evidence="5" id="KW-0560">Oxidoreductase</keyword>
<sequence length="252" mass="28171">MPALFIGHGNPMYALGNNRFHDGWKRAAELLPRPRAVLCISAHFETRNSYVTAHEAPETIHDFYGFPRRLFDMQYRAPGSLEVAQQIHELVTSRRVRLDEGRGLDHGCWSVMSALFPDADVPVLQLSLDMTAPPEAHYALGGELADLREEGVLIIGSGNMVHNLPLYDFKNSAPVDWALRADQLLRELIEERDHDALCDPNELGDDVRLAVPTLEHYLPLLYVLGAQTDDDPVSTFNAVVDGTMSMRCVRLG</sequence>
<gene>
    <name evidence="7" type="ORF">DI536_08965</name>
</gene>
<feature type="domain" description="Extradiol ring-cleavage dioxygenase class III enzyme subunit B" evidence="6">
    <location>
        <begin position="21"/>
        <end position="229"/>
    </location>
</feature>
<comment type="similarity">
    <text evidence="2">Belongs to the DODA-type extradiol aromatic ring-opening dioxygenase family.</text>
</comment>
<evidence type="ECO:0000313" key="7">
    <source>
        <dbReference type="EMBL" id="PZR15071.1"/>
    </source>
</evidence>
<dbReference type="InterPro" id="IPR004183">
    <property type="entry name" value="Xdiol_dOase_suB"/>
</dbReference>
<dbReference type="GO" id="GO:0008270">
    <property type="term" value="F:zinc ion binding"/>
    <property type="evidence" value="ECO:0007669"/>
    <property type="project" value="InterPro"/>
</dbReference>
<evidence type="ECO:0000256" key="4">
    <source>
        <dbReference type="ARBA" id="ARBA00022833"/>
    </source>
</evidence>
<dbReference type="SUPFAM" id="SSF53213">
    <property type="entry name" value="LigB-like"/>
    <property type="match status" value="1"/>
</dbReference>
<keyword evidence="4" id="KW-0862">Zinc</keyword>
<name>A0A2W5VWP1_9BACT</name>
<dbReference type="PANTHER" id="PTHR30096">
    <property type="entry name" value="4,5-DOPA DIOXYGENASE EXTRADIOL-LIKE PROTEIN"/>
    <property type="match status" value="1"/>
</dbReference>
<evidence type="ECO:0000259" key="6">
    <source>
        <dbReference type="Pfam" id="PF02900"/>
    </source>
</evidence>
<evidence type="ECO:0000313" key="8">
    <source>
        <dbReference type="Proteomes" id="UP000249061"/>
    </source>
</evidence>
<dbReference type="CDD" id="cd07363">
    <property type="entry name" value="45_DOPA_Dioxygenase"/>
    <property type="match status" value="1"/>
</dbReference>
<keyword evidence="7" id="KW-0223">Dioxygenase</keyword>
<dbReference type="GO" id="GO:0008198">
    <property type="term" value="F:ferrous iron binding"/>
    <property type="evidence" value="ECO:0007669"/>
    <property type="project" value="InterPro"/>
</dbReference>
<dbReference type="InterPro" id="IPR014436">
    <property type="entry name" value="Extradiol_dOase_DODA"/>
</dbReference>
<dbReference type="Proteomes" id="UP000249061">
    <property type="component" value="Unassembled WGS sequence"/>
</dbReference>
<protein>
    <submittedName>
        <fullName evidence="7">4,5-DOPA dioxygenase extradiol</fullName>
    </submittedName>
</protein>
<dbReference type="NCBIfam" id="NF007914">
    <property type="entry name" value="PRK10628.1"/>
    <property type="match status" value="1"/>
</dbReference>
<organism evidence="7 8">
    <name type="scientific">Archangium gephyra</name>
    <dbReference type="NCBI Taxonomy" id="48"/>
    <lineage>
        <taxon>Bacteria</taxon>
        <taxon>Pseudomonadati</taxon>
        <taxon>Myxococcota</taxon>
        <taxon>Myxococcia</taxon>
        <taxon>Myxococcales</taxon>
        <taxon>Cystobacterineae</taxon>
        <taxon>Archangiaceae</taxon>
        <taxon>Archangium</taxon>
    </lineage>
</organism>
<dbReference type="GO" id="GO:0016702">
    <property type="term" value="F:oxidoreductase activity, acting on single donors with incorporation of molecular oxygen, incorporation of two atoms of oxygen"/>
    <property type="evidence" value="ECO:0007669"/>
    <property type="project" value="UniProtKB-ARBA"/>
</dbReference>
<dbReference type="PANTHER" id="PTHR30096:SF0">
    <property type="entry name" value="4,5-DOPA DIOXYGENASE EXTRADIOL-LIKE PROTEIN"/>
    <property type="match status" value="1"/>
</dbReference>